<evidence type="ECO:0000256" key="4">
    <source>
        <dbReference type="ARBA" id="ARBA00022695"/>
    </source>
</evidence>
<evidence type="ECO:0000313" key="12">
    <source>
        <dbReference type="Proteomes" id="UP000824109"/>
    </source>
</evidence>
<feature type="domain" description="DNA polymerase III delta N-terminal" evidence="9">
    <location>
        <begin position="26"/>
        <end position="145"/>
    </location>
</feature>
<evidence type="ECO:0000313" key="11">
    <source>
        <dbReference type="EMBL" id="HIU57116.1"/>
    </source>
</evidence>
<dbReference type="EC" id="2.7.7.7" evidence="1"/>
<keyword evidence="5" id="KW-0235">DNA replication</keyword>
<evidence type="ECO:0000256" key="8">
    <source>
        <dbReference type="ARBA" id="ARBA00049244"/>
    </source>
</evidence>
<reference evidence="11" key="2">
    <citation type="journal article" date="2021" name="PeerJ">
        <title>Extensive microbial diversity within the chicken gut microbiome revealed by metagenomics and culture.</title>
        <authorList>
            <person name="Gilroy R."/>
            <person name="Ravi A."/>
            <person name="Getino M."/>
            <person name="Pursley I."/>
            <person name="Horton D.L."/>
            <person name="Alikhan N.F."/>
            <person name="Baker D."/>
            <person name="Gharbi K."/>
            <person name="Hall N."/>
            <person name="Watson M."/>
            <person name="Adriaenssens E.M."/>
            <person name="Foster-Nyarko E."/>
            <person name="Jarju S."/>
            <person name="Secka A."/>
            <person name="Antonio M."/>
            <person name="Oren A."/>
            <person name="Chaudhuri R.R."/>
            <person name="La Ragione R."/>
            <person name="Hildebrand F."/>
            <person name="Pallen M.J."/>
        </authorList>
    </citation>
    <scope>NUCLEOTIDE SEQUENCE</scope>
    <source>
        <strain evidence="11">USAMLcec3-3695</strain>
    </source>
</reference>
<evidence type="ECO:0000256" key="5">
    <source>
        <dbReference type="ARBA" id="ARBA00022705"/>
    </source>
</evidence>
<dbReference type="NCBIfam" id="TIGR01128">
    <property type="entry name" value="holA"/>
    <property type="match status" value="1"/>
</dbReference>
<feature type="domain" description="DNA polymerase III delta subunit-like C-terminal" evidence="10">
    <location>
        <begin position="224"/>
        <end position="339"/>
    </location>
</feature>
<dbReference type="GO" id="GO:0006261">
    <property type="term" value="P:DNA-templated DNA replication"/>
    <property type="evidence" value="ECO:0007669"/>
    <property type="project" value="TreeGrafter"/>
</dbReference>
<evidence type="ECO:0000256" key="1">
    <source>
        <dbReference type="ARBA" id="ARBA00012417"/>
    </source>
</evidence>
<dbReference type="InterPro" id="IPR008921">
    <property type="entry name" value="DNA_pol3_clamp-load_cplx_C"/>
</dbReference>
<dbReference type="EMBL" id="DVNB01000050">
    <property type="protein sequence ID" value="HIU57116.1"/>
    <property type="molecule type" value="Genomic_DNA"/>
</dbReference>
<gene>
    <name evidence="11" type="primary">holA</name>
    <name evidence="11" type="ORF">IAA61_04805</name>
</gene>
<dbReference type="Proteomes" id="UP000824109">
    <property type="component" value="Unassembled WGS sequence"/>
</dbReference>
<dbReference type="InterPro" id="IPR005790">
    <property type="entry name" value="DNA_polIII_delta"/>
</dbReference>
<dbReference type="Gene3D" id="1.10.8.60">
    <property type="match status" value="1"/>
</dbReference>
<dbReference type="GO" id="GO:0003887">
    <property type="term" value="F:DNA-directed DNA polymerase activity"/>
    <property type="evidence" value="ECO:0007669"/>
    <property type="project" value="UniProtKB-KW"/>
</dbReference>
<evidence type="ECO:0000256" key="6">
    <source>
        <dbReference type="ARBA" id="ARBA00022932"/>
    </source>
</evidence>
<evidence type="ECO:0000259" key="9">
    <source>
        <dbReference type="Pfam" id="PF06144"/>
    </source>
</evidence>
<organism evidence="11 12">
    <name type="scientific">Candidatus Ornithomonoglobus merdipullorum</name>
    <dbReference type="NCBI Taxonomy" id="2840895"/>
    <lineage>
        <taxon>Bacteria</taxon>
        <taxon>Bacillati</taxon>
        <taxon>Bacillota</taxon>
        <taxon>Clostridia</taxon>
        <taxon>Candidatus Ornithomonoglobus</taxon>
    </lineage>
</organism>
<keyword evidence="4 11" id="KW-0548">Nucleotidyltransferase</keyword>
<keyword evidence="3 11" id="KW-0808">Transferase</keyword>
<evidence type="ECO:0000259" key="10">
    <source>
        <dbReference type="Pfam" id="PF21694"/>
    </source>
</evidence>
<dbReference type="Gene3D" id="3.40.50.300">
    <property type="entry name" value="P-loop containing nucleotide triphosphate hydrolases"/>
    <property type="match status" value="1"/>
</dbReference>
<dbReference type="Pfam" id="PF06144">
    <property type="entry name" value="DNA_pol3_delta"/>
    <property type="match status" value="1"/>
</dbReference>
<evidence type="ECO:0000256" key="2">
    <source>
        <dbReference type="ARBA" id="ARBA00017703"/>
    </source>
</evidence>
<accession>A0A9D1MBD5</accession>
<evidence type="ECO:0000256" key="7">
    <source>
        <dbReference type="ARBA" id="ARBA00034754"/>
    </source>
</evidence>
<dbReference type="GO" id="GO:0009360">
    <property type="term" value="C:DNA polymerase III complex"/>
    <property type="evidence" value="ECO:0007669"/>
    <property type="project" value="InterPro"/>
</dbReference>
<dbReference type="SUPFAM" id="SSF48019">
    <property type="entry name" value="post-AAA+ oligomerization domain-like"/>
    <property type="match status" value="1"/>
</dbReference>
<protein>
    <recommendedName>
        <fullName evidence="2">DNA polymerase III subunit delta</fullName>
        <ecNumber evidence="1">2.7.7.7</ecNumber>
    </recommendedName>
</protein>
<dbReference type="SUPFAM" id="SSF52540">
    <property type="entry name" value="P-loop containing nucleoside triphosphate hydrolases"/>
    <property type="match status" value="1"/>
</dbReference>
<evidence type="ECO:0000256" key="3">
    <source>
        <dbReference type="ARBA" id="ARBA00022679"/>
    </source>
</evidence>
<dbReference type="PANTHER" id="PTHR34388">
    <property type="entry name" value="DNA POLYMERASE III SUBUNIT DELTA"/>
    <property type="match status" value="1"/>
</dbReference>
<reference evidence="11" key="1">
    <citation type="submission" date="2020-10" db="EMBL/GenBank/DDBJ databases">
        <authorList>
            <person name="Gilroy R."/>
        </authorList>
    </citation>
    <scope>NUCLEOTIDE SEQUENCE</scope>
    <source>
        <strain evidence="11">USAMLcec3-3695</strain>
    </source>
</reference>
<comment type="catalytic activity">
    <reaction evidence="8">
        <text>DNA(n) + a 2'-deoxyribonucleoside 5'-triphosphate = DNA(n+1) + diphosphate</text>
        <dbReference type="Rhea" id="RHEA:22508"/>
        <dbReference type="Rhea" id="RHEA-COMP:17339"/>
        <dbReference type="Rhea" id="RHEA-COMP:17340"/>
        <dbReference type="ChEBI" id="CHEBI:33019"/>
        <dbReference type="ChEBI" id="CHEBI:61560"/>
        <dbReference type="ChEBI" id="CHEBI:173112"/>
        <dbReference type="EC" id="2.7.7.7"/>
    </reaction>
</comment>
<dbReference type="Gene3D" id="1.20.272.10">
    <property type="match status" value="1"/>
</dbReference>
<dbReference type="InterPro" id="IPR027417">
    <property type="entry name" value="P-loop_NTPase"/>
</dbReference>
<dbReference type="InterPro" id="IPR010372">
    <property type="entry name" value="DNA_pol3_delta_N"/>
</dbReference>
<dbReference type="GO" id="GO:0003677">
    <property type="term" value="F:DNA binding"/>
    <property type="evidence" value="ECO:0007669"/>
    <property type="project" value="InterPro"/>
</dbReference>
<dbReference type="Pfam" id="PF21694">
    <property type="entry name" value="DNA_pol3_delta_C"/>
    <property type="match status" value="1"/>
</dbReference>
<sequence>MAKTAKKNKVLELKAQLKEKKLCSLYVFYGDEEYLKEYYIKKIEALIPDAGLPEYNRIVISGRADYSEYDDVWESMPMMTDKRLVVIRDSNIFTTRRSGDIKPPDDEQKEFWQSKFKRIAEDTVIIFCEKNVDARSALFKAASKAGFAVDFAYLSLPDLRAWIVRRVMKAGKKIDTNTADYLVSVIDPGLATLENELDKLINYCGEIVYRGDIDKVVSKALSVTVFGITEGIMEGNADKALGVLSEMKTQKQSVFGILYLIYSNVEKMLHLKMAGASSRNDAVSILGGSPWAAARYLDGARGFSMQELVHMVRRIPEIDYEIKSGRVTDWQALEDYVMEALEMRLKSRGGTVNG</sequence>
<comment type="similarity">
    <text evidence="7">Belongs to the DNA polymerase HolA subunit family.</text>
</comment>
<keyword evidence="6" id="KW-0239">DNA-directed DNA polymerase</keyword>
<comment type="caution">
    <text evidence="11">The sequence shown here is derived from an EMBL/GenBank/DDBJ whole genome shotgun (WGS) entry which is preliminary data.</text>
</comment>
<dbReference type="InterPro" id="IPR048466">
    <property type="entry name" value="DNA_pol3_delta-like_C"/>
</dbReference>
<dbReference type="AlphaFoldDB" id="A0A9D1MBD5"/>
<proteinExistence type="inferred from homology"/>
<name>A0A9D1MBD5_9FIRM</name>
<dbReference type="PANTHER" id="PTHR34388:SF1">
    <property type="entry name" value="DNA POLYMERASE III SUBUNIT DELTA"/>
    <property type="match status" value="1"/>
</dbReference>